<comment type="caution">
    <text evidence="1">The sequence shown here is derived from an EMBL/GenBank/DDBJ whole genome shotgun (WGS) entry which is preliminary data.</text>
</comment>
<protein>
    <recommendedName>
        <fullName evidence="2">Right handed beta helix domain-containing protein</fullName>
    </recommendedName>
</protein>
<dbReference type="AlphaFoldDB" id="A0A0F9WCF7"/>
<accession>A0A0F9WCF7</accession>
<dbReference type="InterPro" id="IPR011050">
    <property type="entry name" value="Pectin_lyase_fold/virulence"/>
</dbReference>
<name>A0A0F9WCF7_9ZZZZ</name>
<reference evidence="1" key="1">
    <citation type="journal article" date="2015" name="Nature">
        <title>Complex archaea that bridge the gap between prokaryotes and eukaryotes.</title>
        <authorList>
            <person name="Spang A."/>
            <person name="Saw J.H."/>
            <person name="Jorgensen S.L."/>
            <person name="Zaremba-Niedzwiedzka K."/>
            <person name="Martijn J."/>
            <person name="Lind A.E."/>
            <person name="van Eijk R."/>
            <person name="Schleper C."/>
            <person name="Guy L."/>
            <person name="Ettema T.J."/>
        </authorList>
    </citation>
    <scope>NUCLEOTIDE SEQUENCE</scope>
</reference>
<proteinExistence type="predicted"/>
<dbReference type="EMBL" id="LAZR01000302">
    <property type="protein sequence ID" value="KKN75868.1"/>
    <property type="molecule type" value="Genomic_DNA"/>
</dbReference>
<evidence type="ECO:0000313" key="1">
    <source>
        <dbReference type="EMBL" id="KKN75868.1"/>
    </source>
</evidence>
<dbReference type="SUPFAM" id="SSF51126">
    <property type="entry name" value="Pectin lyase-like"/>
    <property type="match status" value="1"/>
</dbReference>
<sequence>MATHSSFLRKSGVDGGTIRLNAKGQLSAGGIMEPFSAGTLGGAPSVFYVDGNVVSSGNGLGWLSAVKTLAEGLALAQAYQSTSGNRAWAHRATVYACGDNLDEDLVLGAEKSDVIGVGTSSSFDRCILIGNHAPRTTTTQGMRLYNMHFDSDTAGILWSLTAISSGIKFLGCTFGGRDAAQTSAILGTACTWIEVGNCRWETNTANFTTACISIAAGAAVGLNIHDNYIKGSIGILINGSATNVGGSFLIDNNVIVAANACITDSSDVAIVTKNMLISALANSTITNVITSNVKKAAGNIVTGDTDTQSHPFVTHA</sequence>
<evidence type="ECO:0008006" key="2">
    <source>
        <dbReference type="Google" id="ProtNLM"/>
    </source>
</evidence>
<organism evidence="1">
    <name type="scientific">marine sediment metagenome</name>
    <dbReference type="NCBI Taxonomy" id="412755"/>
    <lineage>
        <taxon>unclassified sequences</taxon>
        <taxon>metagenomes</taxon>
        <taxon>ecological metagenomes</taxon>
    </lineage>
</organism>
<gene>
    <name evidence="1" type="ORF">LCGC14_0375760</name>
</gene>